<dbReference type="GO" id="GO:0016491">
    <property type="term" value="F:oxidoreductase activity"/>
    <property type="evidence" value="ECO:0007669"/>
    <property type="project" value="UniProtKB-KW"/>
</dbReference>
<dbReference type="Pfam" id="PF01565">
    <property type="entry name" value="FAD_binding_4"/>
    <property type="match status" value="1"/>
</dbReference>
<dbReference type="PROSITE" id="PS51387">
    <property type="entry name" value="FAD_PCMH"/>
    <property type="match status" value="1"/>
</dbReference>
<dbReference type="PROSITE" id="PS00862">
    <property type="entry name" value="OX2_COVAL_FAD"/>
    <property type="match status" value="1"/>
</dbReference>
<dbReference type="InterPro" id="IPR036318">
    <property type="entry name" value="FAD-bd_PCMH-like_sf"/>
</dbReference>
<evidence type="ECO:0000256" key="1">
    <source>
        <dbReference type="ARBA" id="ARBA00001974"/>
    </source>
</evidence>
<gene>
    <name evidence="8" type="ORF">BDK51DRAFT_19414</name>
</gene>
<dbReference type="Proteomes" id="UP000269721">
    <property type="component" value="Unassembled WGS sequence"/>
</dbReference>
<feature type="non-terminal residue" evidence="8">
    <location>
        <position position="489"/>
    </location>
</feature>
<evidence type="ECO:0000256" key="3">
    <source>
        <dbReference type="ARBA" id="ARBA00022630"/>
    </source>
</evidence>
<evidence type="ECO:0000256" key="2">
    <source>
        <dbReference type="ARBA" id="ARBA00005466"/>
    </source>
</evidence>
<dbReference type="PANTHER" id="PTHR42973">
    <property type="entry name" value="BINDING OXIDOREDUCTASE, PUTATIVE (AFU_ORTHOLOGUE AFUA_1G17690)-RELATED"/>
    <property type="match status" value="1"/>
</dbReference>
<dbReference type="PANTHER" id="PTHR42973:SF39">
    <property type="entry name" value="FAD-BINDING PCMH-TYPE DOMAIN-CONTAINING PROTEIN"/>
    <property type="match status" value="1"/>
</dbReference>
<dbReference type="InterPro" id="IPR016169">
    <property type="entry name" value="FAD-bd_PCMH_sub2"/>
</dbReference>
<dbReference type="InterPro" id="IPR016166">
    <property type="entry name" value="FAD-bd_PCMH"/>
</dbReference>
<evidence type="ECO:0000256" key="6">
    <source>
        <dbReference type="SAM" id="SignalP"/>
    </source>
</evidence>
<protein>
    <recommendedName>
        <fullName evidence="7">FAD-binding PCMH-type domain-containing protein</fullName>
    </recommendedName>
</protein>
<dbReference type="InterPro" id="IPR006094">
    <property type="entry name" value="Oxid_FAD_bind_N"/>
</dbReference>
<dbReference type="InterPro" id="IPR006093">
    <property type="entry name" value="Oxy_OxRdtase_FAD_BS"/>
</dbReference>
<evidence type="ECO:0000256" key="4">
    <source>
        <dbReference type="ARBA" id="ARBA00022827"/>
    </source>
</evidence>
<dbReference type="Gene3D" id="3.30.465.10">
    <property type="match status" value="1"/>
</dbReference>
<evidence type="ECO:0000313" key="8">
    <source>
        <dbReference type="EMBL" id="RKO93313.1"/>
    </source>
</evidence>
<keyword evidence="6" id="KW-0732">Signal</keyword>
<keyword evidence="5" id="KW-0560">Oxidoreductase</keyword>
<evidence type="ECO:0000313" key="9">
    <source>
        <dbReference type="Proteomes" id="UP000269721"/>
    </source>
</evidence>
<reference evidence="9" key="1">
    <citation type="journal article" date="2018" name="Nat. Microbiol.">
        <title>Leveraging single-cell genomics to expand the fungal tree of life.</title>
        <authorList>
            <person name="Ahrendt S.R."/>
            <person name="Quandt C.A."/>
            <person name="Ciobanu D."/>
            <person name="Clum A."/>
            <person name="Salamov A."/>
            <person name="Andreopoulos B."/>
            <person name="Cheng J.F."/>
            <person name="Woyke T."/>
            <person name="Pelin A."/>
            <person name="Henrissat B."/>
            <person name="Reynolds N.K."/>
            <person name="Benny G.L."/>
            <person name="Smith M.E."/>
            <person name="James T.Y."/>
            <person name="Grigoriev I.V."/>
        </authorList>
    </citation>
    <scope>NUCLEOTIDE SEQUENCE [LARGE SCALE GENOMIC DNA]</scope>
</reference>
<dbReference type="GO" id="GO:0071949">
    <property type="term" value="F:FAD binding"/>
    <property type="evidence" value="ECO:0007669"/>
    <property type="project" value="InterPro"/>
</dbReference>
<keyword evidence="4" id="KW-0274">FAD</keyword>
<keyword evidence="9" id="KW-1185">Reference proteome</keyword>
<keyword evidence="3" id="KW-0285">Flavoprotein</keyword>
<dbReference type="OrthoDB" id="9983560at2759"/>
<evidence type="ECO:0000256" key="5">
    <source>
        <dbReference type="ARBA" id="ARBA00023002"/>
    </source>
</evidence>
<feature type="signal peptide" evidence="6">
    <location>
        <begin position="1"/>
        <end position="19"/>
    </location>
</feature>
<evidence type="ECO:0000259" key="7">
    <source>
        <dbReference type="PROSITE" id="PS51387"/>
    </source>
</evidence>
<feature type="chain" id="PRO_5020913826" description="FAD-binding PCMH-type domain-containing protein" evidence="6">
    <location>
        <begin position="20"/>
        <end position="489"/>
    </location>
</feature>
<proteinExistence type="inferred from homology"/>
<dbReference type="SUPFAM" id="SSF56176">
    <property type="entry name" value="FAD-binding/transporter-associated domain-like"/>
    <property type="match status" value="1"/>
</dbReference>
<organism evidence="8 9">
    <name type="scientific">Blyttiomyces helicus</name>
    <dbReference type="NCBI Taxonomy" id="388810"/>
    <lineage>
        <taxon>Eukaryota</taxon>
        <taxon>Fungi</taxon>
        <taxon>Fungi incertae sedis</taxon>
        <taxon>Chytridiomycota</taxon>
        <taxon>Chytridiomycota incertae sedis</taxon>
        <taxon>Chytridiomycetes</taxon>
        <taxon>Chytridiomycetes incertae sedis</taxon>
        <taxon>Blyttiomyces</taxon>
    </lineage>
</organism>
<comment type="cofactor">
    <cofactor evidence="1">
        <name>FAD</name>
        <dbReference type="ChEBI" id="CHEBI:57692"/>
    </cofactor>
</comment>
<dbReference type="InterPro" id="IPR050416">
    <property type="entry name" value="FAD-linked_Oxidoreductase"/>
</dbReference>
<name>A0A4P9WMQ7_9FUNG</name>
<accession>A0A4P9WMQ7</accession>
<comment type="similarity">
    <text evidence="2">Belongs to the oxygen-dependent FAD-linked oxidoreductase family.</text>
</comment>
<dbReference type="AlphaFoldDB" id="A0A4P9WMQ7"/>
<feature type="domain" description="FAD-binding PCMH-type" evidence="7">
    <location>
        <begin position="118"/>
        <end position="301"/>
    </location>
</feature>
<sequence length="489" mass="50640">MLSLLTITAVLALASTTTALPASQCRCTDPTAACWPNAAEWNRLNATVGGKLIAVTPPAASCHEGDAGDAACADEIHNQFDSAWRINQPGAMQNMNWESPNPLQTCLPTANATTPCFQGAVPVLAVNATSASDVQAAIVFAGEYNLRLSVRSTGHDYQGRSTAVGSLLVWVRHMDVPVVHDEKFVPEGCSGEGVTAVTAGPGTSNVELVQANGAAGVAVGTGAGTTVSVSGGLITSGGHSPLSRKLGLATQNVLELEVVTADGKLLIANRCQNQDLFWALRGGGGGTFGVVTRTTLRTYPSLPVATTLLQLVPPTAAALDAFFNDWVEAQASLAASGWAGYFYIGLNFMAVAYLNPGAESAEAANATFAPVWAAIEKHGMNSHGFPGVFSGTRWFPTYQDWYSVVIGPPSASPGAHVSSRLFDASLLENNASAVASTLLAVRPSNGNPVIGHLVGAGAIGSEFAAEETSLNPAWRTSPLHVVVTNSWED</sequence>
<dbReference type="EMBL" id="KZ994291">
    <property type="protein sequence ID" value="RKO93313.1"/>
    <property type="molecule type" value="Genomic_DNA"/>
</dbReference>